<reference evidence="2 3" key="1">
    <citation type="submission" date="2020-02" db="EMBL/GenBank/DDBJ databases">
        <title>Whole-genome analyses of novel actinobacteria.</title>
        <authorList>
            <person name="Sahin N."/>
        </authorList>
    </citation>
    <scope>NUCLEOTIDE SEQUENCE [LARGE SCALE GENOMIC DNA]</scope>
    <source>
        <strain evidence="2 3">A7024</strain>
    </source>
</reference>
<dbReference type="RefSeq" id="WP_165231022.1">
    <property type="nucleotide sequence ID" value="NZ_JAAKZV010000005.1"/>
</dbReference>
<feature type="transmembrane region" description="Helical" evidence="1">
    <location>
        <begin position="12"/>
        <end position="38"/>
    </location>
</feature>
<comment type="caution">
    <text evidence="2">The sequence shown here is derived from an EMBL/GenBank/DDBJ whole genome shotgun (WGS) entry which is preliminary data.</text>
</comment>
<keyword evidence="3" id="KW-1185">Reference proteome</keyword>
<name>A0A6G4TUT5_9ACTN</name>
<dbReference type="Proteomes" id="UP000481583">
    <property type="component" value="Unassembled WGS sequence"/>
</dbReference>
<keyword evidence="1" id="KW-0472">Membrane</keyword>
<proteinExistence type="predicted"/>
<keyword evidence="1" id="KW-0812">Transmembrane</keyword>
<evidence type="ECO:0000256" key="1">
    <source>
        <dbReference type="SAM" id="Phobius"/>
    </source>
</evidence>
<evidence type="ECO:0000313" key="3">
    <source>
        <dbReference type="Proteomes" id="UP000481583"/>
    </source>
</evidence>
<protein>
    <recommendedName>
        <fullName evidence="4">DoxX family protein</fullName>
    </recommendedName>
</protein>
<accession>A0A6G4TUT5</accession>
<dbReference type="AlphaFoldDB" id="A0A6G4TUT5"/>
<sequence>MLVTLTGILELAGAVGVLIPATARVTAACLIALMVAMYPANVSAARSRP</sequence>
<evidence type="ECO:0008006" key="4">
    <source>
        <dbReference type="Google" id="ProtNLM"/>
    </source>
</evidence>
<dbReference type="EMBL" id="JAAKZV010000005">
    <property type="protein sequence ID" value="NGN62797.1"/>
    <property type="molecule type" value="Genomic_DNA"/>
</dbReference>
<keyword evidence="1" id="KW-1133">Transmembrane helix</keyword>
<gene>
    <name evidence="2" type="ORF">G5C51_02625</name>
</gene>
<organism evidence="2 3">
    <name type="scientific">Streptomyces coryli</name>
    <dbReference type="NCBI Taxonomy" id="1128680"/>
    <lineage>
        <taxon>Bacteria</taxon>
        <taxon>Bacillati</taxon>
        <taxon>Actinomycetota</taxon>
        <taxon>Actinomycetes</taxon>
        <taxon>Kitasatosporales</taxon>
        <taxon>Streptomycetaceae</taxon>
        <taxon>Streptomyces</taxon>
    </lineage>
</organism>
<evidence type="ECO:0000313" key="2">
    <source>
        <dbReference type="EMBL" id="NGN62797.1"/>
    </source>
</evidence>